<dbReference type="Proteomes" id="UP000006514">
    <property type="component" value="Unassembled WGS sequence"/>
</dbReference>
<name>J0LB92_AURST</name>
<feature type="compositionally biased region" description="Basic residues" evidence="1">
    <location>
        <begin position="94"/>
        <end position="105"/>
    </location>
</feature>
<dbReference type="EMBL" id="JH688107">
    <property type="protein sequence ID" value="EJD33718.1"/>
    <property type="molecule type" value="Genomic_DNA"/>
</dbReference>
<accession>J0LB92</accession>
<evidence type="ECO:0000256" key="1">
    <source>
        <dbReference type="SAM" id="MobiDB-lite"/>
    </source>
</evidence>
<gene>
    <name evidence="2" type="ORF">AURDEDRAFT_147612</name>
</gene>
<protein>
    <submittedName>
        <fullName evidence="2">Uncharacterized protein</fullName>
    </submittedName>
</protein>
<keyword evidence="3" id="KW-1185">Reference proteome</keyword>
<dbReference type="AlphaFoldDB" id="J0LB92"/>
<evidence type="ECO:0000313" key="2">
    <source>
        <dbReference type="EMBL" id="EJD33718.1"/>
    </source>
</evidence>
<organism evidence="2 3">
    <name type="scientific">Auricularia subglabra (strain TFB-10046 / SS5)</name>
    <name type="common">White-rot fungus</name>
    <name type="synonym">Auricularia delicata (strain TFB10046)</name>
    <dbReference type="NCBI Taxonomy" id="717982"/>
    <lineage>
        <taxon>Eukaryota</taxon>
        <taxon>Fungi</taxon>
        <taxon>Dikarya</taxon>
        <taxon>Basidiomycota</taxon>
        <taxon>Agaricomycotina</taxon>
        <taxon>Agaricomycetes</taxon>
        <taxon>Auriculariales</taxon>
        <taxon>Auriculariaceae</taxon>
        <taxon>Auricularia</taxon>
    </lineage>
</organism>
<reference evidence="3" key="1">
    <citation type="journal article" date="2012" name="Science">
        <title>The Paleozoic origin of enzymatic lignin decomposition reconstructed from 31 fungal genomes.</title>
        <authorList>
            <person name="Floudas D."/>
            <person name="Binder M."/>
            <person name="Riley R."/>
            <person name="Barry K."/>
            <person name="Blanchette R.A."/>
            <person name="Henrissat B."/>
            <person name="Martinez A.T."/>
            <person name="Otillar R."/>
            <person name="Spatafora J.W."/>
            <person name="Yadav J.S."/>
            <person name="Aerts A."/>
            <person name="Benoit I."/>
            <person name="Boyd A."/>
            <person name="Carlson A."/>
            <person name="Copeland A."/>
            <person name="Coutinho P.M."/>
            <person name="de Vries R.P."/>
            <person name="Ferreira P."/>
            <person name="Findley K."/>
            <person name="Foster B."/>
            <person name="Gaskell J."/>
            <person name="Glotzer D."/>
            <person name="Gorecki P."/>
            <person name="Heitman J."/>
            <person name="Hesse C."/>
            <person name="Hori C."/>
            <person name="Igarashi K."/>
            <person name="Jurgens J.A."/>
            <person name="Kallen N."/>
            <person name="Kersten P."/>
            <person name="Kohler A."/>
            <person name="Kuees U."/>
            <person name="Kumar T.K.A."/>
            <person name="Kuo A."/>
            <person name="LaButti K."/>
            <person name="Larrondo L.F."/>
            <person name="Lindquist E."/>
            <person name="Ling A."/>
            <person name="Lombard V."/>
            <person name="Lucas S."/>
            <person name="Lundell T."/>
            <person name="Martin R."/>
            <person name="McLaughlin D.J."/>
            <person name="Morgenstern I."/>
            <person name="Morin E."/>
            <person name="Murat C."/>
            <person name="Nagy L.G."/>
            <person name="Nolan M."/>
            <person name="Ohm R.A."/>
            <person name="Patyshakuliyeva A."/>
            <person name="Rokas A."/>
            <person name="Ruiz-Duenas F.J."/>
            <person name="Sabat G."/>
            <person name="Salamov A."/>
            <person name="Samejima M."/>
            <person name="Schmutz J."/>
            <person name="Slot J.C."/>
            <person name="St John F."/>
            <person name="Stenlid J."/>
            <person name="Sun H."/>
            <person name="Sun S."/>
            <person name="Syed K."/>
            <person name="Tsang A."/>
            <person name="Wiebenga A."/>
            <person name="Young D."/>
            <person name="Pisabarro A."/>
            <person name="Eastwood D.C."/>
            <person name="Martin F."/>
            <person name="Cullen D."/>
            <person name="Grigoriev I.V."/>
            <person name="Hibbett D.S."/>
        </authorList>
    </citation>
    <scope>NUCLEOTIDE SEQUENCE [LARGE SCALE GENOMIC DNA]</scope>
    <source>
        <strain evidence="3">TFB10046</strain>
    </source>
</reference>
<evidence type="ECO:0000313" key="3">
    <source>
        <dbReference type="Proteomes" id="UP000006514"/>
    </source>
</evidence>
<feature type="region of interest" description="Disordered" evidence="1">
    <location>
        <begin position="94"/>
        <end position="113"/>
    </location>
</feature>
<sequence length="141" mass="15761">MARGSVRHSPQVLVQGFRNGSGASARTNVRLFISLRAHANPDGKSPYEMRFGKPRDISGVSEWGAPCYAYVFGKLEPNAERVYWLAMTPSRRRKATGCGRRRSRRCASSPPYGSCSWSQTVRKGCTPRRSAIFSGMCRRSR</sequence>
<dbReference type="InParanoid" id="J0LB92"/>
<dbReference type="KEGG" id="adl:AURDEDRAFT_147612"/>
<proteinExistence type="predicted"/>